<protein>
    <submittedName>
        <fullName evidence="1">Uncharacterized protein</fullName>
    </submittedName>
</protein>
<accession>A0A6M4IS50</accession>
<keyword evidence="2" id="KW-1185">Reference proteome</keyword>
<evidence type="ECO:0000313" key="2">
    <source>
        <dbReference type="Proteomes" id="UP000500938"/>
    </source>
</evidence>
<proteinExistence type="predicted"/>
<name>A0A6M4IS50_9BACT</name>
<dbReference type="KEGG" id="ggr:HKW67_12945"/>
<gene>
    <name evidence="1" type="ORF">HKW67_12945</name>
</gene>
<dbReference type="EMBL" id="CP053085">
    <property type="protein sequence ID" value="QJR36347.1"/>
    <property type="molecule type" value="Genomic_DNA"/>
</dbReference>
<dbReference type="AlphaFoldDB" id="A0A6M4IS50"/>
<evidence type="ECO:0000313" key="1">
    <source>
        <dbReference type="EMBL" id="QJR36347.1"/>
    </source>
</evidence>
<reference evidence="1 2" key="1">
    <citation type="submission" date="2020-05" db="EMBL/GenBank/DDBJ databases">
        <title>Complete genome sequence of Gemmatimonas greenlandica TET16.</title>
        <authorList>
            <person name="Zeng Y."/>
        </authorList>
    </citation>
    <scope>NUCLEOTIDE SEQUENCE [LARGE SCALE GENOMIC DNA]</scope>
    <source>
        <strain evidence="1 2">TET16</strain>
    </source>
</reference>
<dbReference type="RefSeq" id="WP_171225779.1">
    <property type="nucleotide sequence ID" value="NZ_CP053085.1"/>
</dbReference>
<organism evidence="1 2">
    <name type="scientific">Gemmatimonas groenlandica</name>
    <dbReference type="NCBI Taxonomy" id="2732249"/>
    <lineage>
        <taxon>Bacteria</taxon>
        <taxon>Pseudomonadati</taxon>
        <taxon>Gemmatimonadota</taxon>
        <taxon>Gemmatimonadia</taxon>
        <taxon>Gemmatimonadales</taxon>
        <taxon>Gemmatimonadaceae</taxon>
        <taxon>Gemmatimonas</taxon>
    </lineage>
</organism>
<dbReference type="Proteomes" id="UP000500938">
    <property type="component" value="Chromosome"/>
</dbReference>
<sequence length="313" mass="33798">MPVRLPPLTDRASRILLEGLVDYAGLFAPASLAMPNAVRNYAHYRAAGSGWMLGRFICPAQSLTLFSEKADPLLPRDAGAIPWRLSVTASPDLASDLAEIAAFNERHRVCFDECGAKVDAYEIKAASVAEIERIAAATPRELQTFIEIPLDGEVDAYVAAIARVGRNAKVRMGGTTADMMPSPDAVVRFFTACAAHGVTAKATAGLHHPLRGTYRLTYEPDAATGRMYGYLNVALAVAHLDGGGSEVEAIQLLEEADAGRIEFSDLHVAWHGPDRTITFTRDVLQQMREHGLASFGSCSFTEPVDESRALGWL</sequence>